<organism evidence="1 2">
    <name type="scientific">Dendrosporobacter quercicolus</name>
    <dbReference type="NCBI Taxonomy" id="146817"/>
    <lineage>
        <taxon>Bacteria</taxon>
        <taxon>Bacillati</taxon>
        <taxon>Bacillota</taxon>
        <taxon>Negativicutes</taxon>
        <taxon>Selenomonadales</taxon>
        <taxon>Sporomusaceae</taxon>
        <taxon>Dendrosporobacter</taxon>
    </lineage>
</organism>
<protein>
    <submittedName>
        <fullName evidence="1">Uncharacterized protein</fullName>
    </submittedName>
</protein>
<name>A0A1G9KL60_9FIRM</name>
<proteinExistence type="predicted"/>
<keyword evidence="2" id="KW-1185">Reference proteome</keyword>
<sequence>MSKSVLDKFGEVLVENVRDRTISNWDKILSGKMKGLSAQQVLEKIGGFNEEQKEALRWLVPKIVDVSLHNYLAMIEEYEDINVEVVNNGQSGNIRELSDGLAGELYTEDGWISRFSKERYEEI</sequence>
<evidence type="ECO:0000313" key="2">
    <source>
        <dbReference type="Proteomes" id="UP000214880"/>
    </source>
</evidence>
<dbReference type="AlphaFoldDB" id="A0A1G9KL60"/>
<dbReference type="OrthoDB" id="292317at2"/>
<dbReference type="STRING" id="146817.SAMN04488502_10164"/>
<dbReference type="Proteomes" id="UP000214880">
    <property type="component" value="Unassembled WGS sequence"/>
</dbReference>
<reference evidence="1 2" key="1">
    <citation type="submission" date="2016-10" db="EMBL/GenBank/DDBJ databases">
        <authorList>
            <person name="de Groot N.N."/>
        </authorList>
    </citation>
    <scope>NUCLEOTIDE SEQUENCE [LARGE SCALE GENOMIC DNA]</scope>
    <source>
        <strain evidence="1 2">DSM 1736</strain>
    </source>
</reference>
<accession>A0A1G9KL60</accession>
<dbReference type="RefSeq" id="WP_092067147.1">
    <property type="nucleotide sequence ID" value="NZ_FNHB01000001.1"/>
</dbReference>
<dbReference type="EMBL" id="FNHB01000001">
    <property type="protein sequence ID" value="SDL50153.1"/>
    <property type="molecule type" value="Genomic_DNA"/>
</dbReference>
<gene>
    <name evidence="1" type="ORF">SAMN04488502_10164</name>
</gene>
<evidence type="ECO:0000313" key="1">
    <source>
        <dbReference type="EMBL" id="SDL50153.1"/>
    </source>
</evidence>